<dbReference type="Pfam" id="PF13519">
    <property type="entry name" value="VWA_2"/>
    <property type="match status" value="1"/>
</dbReference>
<comment type="caution">
    <text evidence="2">The sequence shown here is derived from an EMBL/GenBank/DDBJ whole genome shotgun (WGS) entry which is preliminary data.</text>
</comment>
<accession>A0A4S2GZH2</accession>
<dbReference type="Pfam" id="PF12450">
    <property type="entry name" value="vWF_A"/>
    <property type="match status" value="1"/>
</dbReference>
<dbReference type="PANTHER" id="PTHR10166:SF37">
    <property type="entry name" value="STOLID, ISOFORM H"/>
    <property type="match status" value="1"/>
</dbReference>
<dbReference type="EMBL" id="SRXW01000003">
    <property type="protein sequence ID" value="TGY88617.1"/>
    <property type="molecule type" value="Genomic_DNA"/>
</dbReference>
<dbReference type="InterPro" id="IPR022156">
    <property type="entry name" value="Uncharacterised_YfbK_N"/>
</dbReference>
<sequence length="187" mass="20480">MCKVCRVCWRFPSSFKSLGQPDHIINYFDYAYPLPRSERDPFAAHVTVMPNPWNDATQLMHIGIQGYDIARAERPRANLVFLIDVSGSMNSPDKLPLAIQGLRMLLGELDPDDTIGIVVYAGAAGTVLEPTPVSERARIEAALDRLSAGGSTAGGEGLRQAYALAEQNFDEAAVNRVMLLTDGDFIR</sequence>
<dbReference type="Gene3D" id="3.40.50.410">
    <property type="entry name" value="von Willebrand factor, type A domain"/>
    <property type="match status" value="1"/>
</dbReference>
<dbReference type="PROSITE" id="PS50234">
    <property type="entry name" value="VWFA"/>
    <property type="match status" value="1"/>
</dbReference>
<protein>
    <submittedName>
        <fullName evidence="2">VWA domain-containing protein</fullName>
    </submittedName>
</protein>
<evidence type="ECO:0000313" key="3">
    <source>
        <dbReference type="Proteomes" id="UP000308054"/>
    </source>
</evidence>
<evidence type="ECO:0000313" key="2">
    <source>
        <dbReference type="EMBL" id="TGY88617.1"/>
    </source>
</evidence>
<dbReference type="PANTHER" id="PTHR10166">
    <property type="entry name" value="VOLTAGE-DEPENDENT CALCIUM CHANNEL SUBUNIT ALPHA-2/DELTA-RELATED"/>
    <property type="match status" value="1"/>
</dbReference>
<name>A0A4S2GZH2_9PROT</name>
<dbReference type="AlphaFoldDB" id="A0A4S2GZH2"/>
<gene>
    <name evidence="2" type="ORF">E5163_12470</name>
</gene>
<dbReference type="SUPFAM" id="SSF53300">
    <property type="entry name" value="vWA-like"/>
    <property type="match status" value="1"/>
</dbReference>
<evidence type="ECO:0000259" key="1">
    <source>
        <dbReference type="PROSITE" id="PS50234"/>
    </source>
</evidence>
<organism evidence="2 3">
    <name type="scientific">Marinicauda algicola</name>
    <dbReference type="NCBI Taxonomy" id="2029849"/>
    <lineage>
        <taxon>Bacteria</taxon>
        <taxon>Pseudomonadati</taxon>
        <taxon>Pseudomonadota</taxon>
        <taxon>Alphaproteobacteria</taxon>
        <taxon>Maricaulales</taxon>
        <taxon>Maricaulaceae</taxon>
        <taxon>Marinicauda</taxon>
    </lineage>
</organism>
<dbReference type="InterPro" id="IPR051173">
    <property type="entry name" value="Ca_channel_alpha-2/delta"/>
</dbReference>
<reference evidence="2 3" key="1">
    <citation type="journal article" date="2017" name="Int. J. Syst. Evol. Microbiol.">
        <title>Marinicauda algicola sp. nov., isolated from a marine red alga Rhodosorus marinus.</title>
        <authorList>
            <person name="Jeong S.E."/>
            <person name="Jeon S.H."/>
            <person name="Chun B.H."/>
            <person name="Kim D.W."/>
            <person name="Jeon C.O."/>
        </authorList>
    </citation>
    <scope>NUCLEOTIDE SEQUENCE [LARGE SCALE GENOMIC DNA]</scope>
    <source>
        <strain evidence="2 3">JCM 31718</strain>
    </source>
</reference>
<keyword evidence="3" id="KW-1185">Reference proteome</keyword>
<dbReference type="Proteomes" id="UP000308054">
    <property type="component" value="Unassembled WGS sequence"/>
</dbReference>
<dbReference type="InterPro" id="IPR002035">
    <property type="entry name" value="VWF_A"/>
</dbReference>
<dbReference type="InterPro" id="IPR036465">
    <property type="entry name" value="vWFA_dom_sf"/>
</dbReference>
<feature type="domain" description="VWFA" evidence="1">
    <location>
        <begin position="78"/>
        <end position="187"/>
    </location>
</feature>
<proteinExistence type="predicted"/>